<gene>
    <name evidence="2" type="ORF">PV328_000980</name>
</gene>
<evidence type="ECO:0000313" key="3">
    <source>
        <dbReference type="Proteomes" id="UP001168990"/>
    </source>
</evidence>
<sequence>MPRRLPGMARKLSGKSYSQQNTKIISNLKSFVYKSKDYLFTIDVPCLETTINEDPSVMGQLNSQVCDNIVLSMHCDVDVRGSLGRYPKIQERIQESKKGSKNPRKDPRIQERIQEFKK</sequence>
<comment type="caution">
    <text evidence="2">The sequence shown here is derived from an EMBL/GenBank/DDBJ whole genome shotgun (WGS) entry which is preliminary data.</text>
</comment>
<organism evidence="2 3">
    <name type="scientific">Microctonus aethiopoides</name>
    <dbReference type="NCBI Taxonomy" id="144406"/>
    <lineage>
        <taxon>Eukaryota</taxon>
        <taxon>Metazoa</taxon>
        <taxon>Ecdysozoa</taxon>
        <taxon>Arthropoda</taxon>
        <taxon>Hexapoda</taxon>
        <taxon>Insecta</taxon>
        <taxon>Pterygota</taxon>
        <taxon>Neoptera</taxon>
        <taxon>Endopterygota</taxon>
        <taxon>Hymenoptera</taxon>
        <taxon>Apocrita</taxon>
        <taxon>Ichneumonoidea</taxon>
        <taxon>Braconidae</taxon>
        <taxon>Euphorinae</taxon>
        <taxon>Microctonus</taxon>
    </lineage>
</organism>
<proteinExistence type="predicted"/>
<accession>A0AA39FVZ6</accession>
<feature type="region of interest" description="Disordered" evidence="1">
    <location>
        <begin position="88"/>
        <end position="118"/>
    </location>
</feature>
<name>A0AA39FVZ6_9HYME</name>
<keyword evidence="3" id="KW-1185">Reference proteome</keyword>
<dbReference type="EMBL" id="JAQQBS010000001">
    <property type="protein sequence ID" value="KAK0176882.1"/>
    <property type="molecule type" value="Genomic_DNA"/>
</dbReference>
<reference evidence="2" key="1">
    <citation type="journal article" date="2023" name="bioRxiv">
        <title>Scaffold-level genome assemblies of two parasitoid biocontrol wasps reveal the parthenogenesis mechanism and an associated novel virus.</title>
        <authorList>
            <person name="Inwood S."/>
            <person name="Skelly J."/>
            <person name="Guhlin J."/>
            <person name="Harrop T."/>
            <person name="Goldson S."/>
            <person name="Dearden P."/>
        </authorList>
    </citation>
    <scope>NUCLEOTIDE SEQUENCE</scope>
    <source>
        <strain evidence="2">Irish</strain>
        <tissue evidence="2">Whole body</tissue>
    </source>
</reference>
<evidence type="ECO:0000256" key="1">
    <source>
        <dbReference type="SAM" id="MobiDB-lite"/>
    </source>
</evidence>
<evidence type="ECO:0000313" key="2">
    <source>
        <dbReference type="EMBL" id="KAK0176882.1"/>
    </source>
</evidence>
<protein>
    <submittedName>
        <fullName evidence="2">Uncharacterized protein</fullName>
    </submittedName>
</protein>
<reference evidence="2" key="2">
    <citation type="submission" date="2023-03" db="EMBL/GenBank/DDBJ databases">
        <authorList>
            <person name="Inwood S.N."/>
            <person name="Skelly J.G."/>
            <person name="Guhlin J."/>
            <person name="Harrop T.W.R."/>
            <person name="Goldson S.G."/>
            <person name="Dearden P.K."/>
        </authorList>
    </citation>
    <scope>NUCLEOTIDE SEQUENCE</scope>
    <source>
        <strain evidence="2">Irish</strain>
        <tissue evidence="2">Whole body</tissue>
    </source>
</reference>
<dbReference type="Proteomes" id="UP001168990">
    <property type="component" value="Unassembled WGS sequence"/>
</dbReference>
<dbReference type="AlphaFoldDB" id="A0AA39FVZ6"/>